<name>A0A9W6WRH2_9STRA</name>
<sequence>MELAMKFCAFAIMFLPSESRPTFVARIPNGNGVSGVAALGHVIPSGGGATNAFGQAFETAGHQWTSGLCQADSDGDGATNGEELGDPCCTWSPSAGFADSPPSQAPTHPGVPNRFTAAQLAVMTCGGEADLASIASSSSSASSADLLTSSNSQASTSLGSGSSSSSFDDVMAPDDHSRLSPGPKIDDVPPTPAASGAERLQDLIAAACVAVVLVLV</sequence>
<protein>
    <submittedName>
        <fullName evidence="4">Unnamed protein product</fullName>
    </submittedName>
</protein>
<dbReference type="Proteomes" id="UP001165121">
    <property type="component" value="Unassembled WGS sequence"/>
</dbReference>
<dbReference type="AlphaFoldDB" id="A0A9W6WRH2"/>
<dbReference type="InterPro" id="IPR055313">
    <property type="entry name" value="Temptin-like"/>
</dbReference>
<feature type="signal peptide" evidence="2">
    <location>
        <begin position="1"/>
        <end position="19"/>
    </location>
</feature>
<reference evidence="4" key="1">
    <citation type="submission" date="2023-04" db="EMBL/GenBank/DDBJ databases">
        <title>Phytophthora fragariaefolia NBRC 109709.</title>
        <authorList>
            <person name="Ichikawa N."/>
            <person name="Sato H."/>
            <person name="Tonouchi N."/>
        </authorList>
    </citation>
    <scope>NUCLEOTIDE SEQUENCE</scope>
    <source>
        <strain evidence="4">NBRC 109709</strain>
    </source>
</reference>
<dbReference type="InterPro" id="IPR057626">
    <property type="entry name" value="S-S_Temptin"/>
</dbReference>
<feature type="domain" description="Temptin Cys/Cys disulfide" evidence="3">
    <location>
        <begin position="19"/>
        <end position="110"/>
    </location>
</feature>
<evidence type="ECO:0000313" key="5">
    <source>
        <dbReference type="Proteomes" id="UP001165121"/>
    </source>
</evidence>
<keyword evidence="2" id="KW-0732">Signal</keyword>
<feature type="region of interest" description="Disordered" evidence="1">
    <location>
        <begin position="151"/>
        <end position="193"/>
    </location>
</feature>
<organism evidence="4 5">
    <name type="scientific">Phytophthora fragariaefolia</name>
    <dbReference type="NCBI Taxonomy" id="1490495"/>
    <lineage>
        <taxon>Eukaryota</taxon>
        <taxon>Sar</taxon>
        <taxon>Stramenopiles</taxon>
        <taxon>Oomycota</taxon>
        <taxon>Peronosporomycetes</taxon>
        <taxon>Peronosporales</taxon>
        <taxon>Peronosporaceae</taxon>
        <taxon>Phytophthora</taxon>
    </lineage>
</organism>
<evidence type="ECO:0000256" key="1">
    <source>
        <dbReference type="SAM" id="MobiDB-lite"/>
    </source>
</evidence>
<evidence type="ECO:0000313" key="4">
    <source>
        <dbReference type="EMBL" id="GMF14828.1"/>
    </source>
</evidence>
<evidence type="ECO:0000259" key="3">
    <source>
        <dbReference type="Pfam" id="PF24784"/>
    </source>
</evidence>
<dbReference type="OrthoDB" id="129121at2759"/>
<evidence type="ECO:0000256" key="2">
    <source>
        <dbReference type="SAM" id="SignalP"/>
    </source>
</evidence>
<dbReference type="Pfam" id="PF24784">
    <property type="entry name" value="Temptin_C"/>
    <property type="match status" value="1"/>
</dbReference>
<feature type="compositionally biased region" description="Low complexity" evidence="1">
    <location>
        <begin position="151"/>
        <end position="166"/>
    </location>
</feature>
<feature type="chain" id="PRO_5040718658" evidence="2">
    <location>
        <begin position="20"/>
        <end position="216"/>
    </location>
</feature>
<proteinExistence type="predicted"/>
<accession>A0A9W6WRH2</accession>
<dbReference type="PANTHER" id="PTHR34737">
    <property type="entry name" value="EF-HAND DOMAIN-CONTAINING PROTEIN"/>
    <property type="match status" value="1"/>
</dbReference>
<gene>
    <name evidence="4" type="ORF">Pfra01_000019900</name>
</gene>
<comment type="caution">
    <text evidence="4">The sequence shown here is derived from an EMBL/GenBank/DDBJ whole genome shotgun (WGS) entry which is preliminary data.</text>
</comment>
<feature type="region of interest" description="Disordered" evidence="1">
    <location>
        <begin position="73"/>
        <end position="112"/>
    </location>
</feature>
<dbReference type="EMBL" id="BSXT01000013">
    <property type="protein sequence ID" value="GMF14828.1"/>
    <property type="molecule type" value="Genomic_DNA"/>
</dbReference>
<dbReference type="PANTHER" id="PTHR34737:SF2">
    <property type="entry name" value="EF-HAND DOMAIN-CONTAINING PROTEIN"/>
    <property type="match status" value="1"/>
</dbReference>
<keyword evidence="5" id="KW-1185">Reference proteome</keyword>